<organism evidence="1 2">
    <name type="scientific">Nocardia colli</name>
    <dbReference type="NCBI Taxonomy" id="2545717"/>
    <lineage>
        <taxon>Bacteria</taxon>
        <taxon>Bacillati</taxon>
        <taxon>Actinomycetota</taxon>
        <taxon>Actinomycetes</taxon>
        <taxon>Mycobacteriales</taxon>
        <taxon>Nocardiaceae</taxon>
        <taxon>Nocardia</taxon>
    </lineage>
</organism>
<keyword evidence="2" id="KW-1185">Reference proteome</keyword>
<comment type="caution">
    <text evidence="1">The sequence shown here is derived from an EMBL/GenBank/DDBJ whole genome shotgun (WGS) entry which is preliminary data.</text>
</comment>
<dbReference type="AlphaFoldDB" id="A0A5N0EIL1"/>
<dbReference type="Proteomes" id="UP000323876">
    <property type="component" value="Unassembled WGS sequence"/>
</dbReference>
<dbReference type="EMBL" id="VXLC01000004">
    <property type="protein sequence ID" value="KAA8888104.1"/>
    <property type="molecule type" value="Genomic_DNA"/>
</dbReference>
<reference evidence="1 2" key="1">
    <citation type="submission" date="2019-09" db="EMBL/GenBank/DDBJ databases">
        <authorList>
            <person name="Wang X."/>
        </authorList>
    </citation>
    <scope>NUCLEOTIDE SEQUENCE [LARGE SCALE GENOMIC DNA]</scope>
    <source>
        <strain evidence="1 2">CICC 11023</strain>
    </source>
</reference>
<sequence length="122" mass="13642">MSISLSSANGSLNVSAWTWGPLHELVADAKILPEDQWETTRYNCSTELDPQQVEILANFLELQVLPRLGTGERLLNDGTVTDVPDDGTFHRNDLSKNYSIRREMLVHIIDFLRAAPGSVSFD</sequence>
<accession>A0A5N0EIL1</accession>
<dbReference type="RefSeq" id="WP_150402274.1">
    <property type="nucleotide sequence ID" value="NZ_VXLC01000004.1"/>
</dbReference>
<evidence type="ECO:0000313" key="2">
    <source>
        <dbReference type="Proteomes" id="UP000323876"/>
    </source>
</evidence>
<dbReference type="OrthoDB" id="3532962at2"/>
<proteinExistence type="predicted"/>
<gene>
    <name evidence="1" type="ORF">F3087_13605</name>
</gene>
<name>A0A5N0EIL1_9NOCA</name>
<protein>
    <submittedName>
        <fullName evidence="1">Uncharacterized protein</fullName>
    </submittedName>
</protein>
<evidence type="ECO:0000313" key="1">
    <source>
        <dbReference type="EMBL" id="KAA8888104.1"/>
    </source>
</evidence>